<organism evidence="1 2">
    <name type="scientific">Cryobacterium levicorallinum</name>
    <dbReference type="NCBI Taxonomy" id="995038"/>
    <lineage>
        <taxon>Bacteria</taxon>
        <taxon>Bacillati</taxon>
        <taxon>Actinomycetota</taxon>
        <taxon>Actinomycetes</taxon>
        <taxon>Micrococcales</taxon>
        <taxon>Microbacteriaceae</taxon>
        <taxon>Cryobacterium</taxon>
    </lineage>
</organism>
<evidence type="ECO:0000313" key="2">
    <source>
        <dbReference type="Proteomes" id="UP000297963"/>
    </source>
</evidence>
<proteinExistence type="predicted"/>
<dbReference type="Proteomes" id="UP000297963">
    <property type="component" value="Unassembled WGS sequence"/>
</dbReference>
<dbReference type="EMBL" id="SOFE01000019">
    <property type="protein sequence ID" value="TFB84231.1"/>
    <property type="molecule type" value="Genomic_DNA"/>
</dbReference>
<evidence type="ECO:0000313" key="1">
    <source>
        <dbReference type="EMBL" id="TFB84231.1"/>
    </source>
</evidence>
<protein>
    <submittedName>
        <fullName evidence="1">Uncharacterized protein</fullName>
    </submittedName>
</protein>
<dbReference type="AlphaFoldDB" id="A0A4R8VM71"/>
<comment type="caution">
    <text evidence="1">The sequence shown here is derived from an EMBL/GenBank/DDBJ whole genome shotgun (WGS) entry which is preliminary data.</text>
</comment>
<sequence length="138" mass="15741">MDEMKLMSKHLSPAAILVGRPATIDGISSRTRSRNVGKMLLPLLNCPESEEMNPNADWESQWRRQIGSPHESAHVGYPHLFYSPAEPEYVRSFFFPRKRFPERFSTNQAPQILSIPETAWINKPANKPIEKDPLELAA</sequence>
<name>A0A4R8VM71_9MICO</name>
<gene>
    <name evidence="1" type="ORF">E3O11_10050</name>
</gene>
<reference evidence="1 2" key="1">
    <citation type="submission" date="2019-03" db="EMBL/GenBank/DDBJ databases">
        <title>Genomics of glacier-inhabiting Cryobacterium strains.</title>
        <authorList>
            <person name="Liu Q."/>
            <person name="Xin Y.-H."/>
        </authorList>
    </citation>
    <scope>NUCLEOTIDE SEQUENCE [LARGE SCALE GENOMIC DNA]</scope>
    <source>
        <strain evidence="1 2">Hh34</strain>
    </source>
</reference>
<accession>A0A4R8VM71</accession>
<dbReference type="RefSeq" id="WP_134495522.1">
    <property type="nucleotide sequence ID" value="NZ_BKAC01000032.1"/>
</dbReference>